<feature type="domain" description="Methyltransferase" evidence="3">
    <location>
        <begin position="33"/>
        <end position="147"/>
    </location>
</feature>
<dbReference type="RefSeq" id="WP_155703596.1">
    <property type="nucleotide sequence ID" value="NZ_CP034235.1"/>
</dbReference>
<organism evidence="4 5">
    <name type="scientific">Paenibacillus psychroresistens</name>
    <dbReference type="NCBI Taxonomy" id="1778678"/>
    <lineage>
        <taxon>Bacteria</taxon>
        <taxon>Bacillati</taxon>
        <taxon>Bacillota</taxon>
        <taxon>Bacilli</taxon>
        <taxon>Bacillales</taxon>
        <taxon>Paenibacillaceae</taxon>
        <taxon>Paenibacillus</taxon>
    </lineage>
</organism>
<dbReference type="SUPFAM" id="SSF53756">
    <property type="entry name" value="UDP-Glycosyltransferase/glycogen phosphorylase"/>
    <property type="match status" value="1"/>
</dbReference>
<proteinExistence type="predicted"/>
<dbReference type="OrthoDB" id="8936324at2"/>
<keyword evidence="1" id="KW-0175">Coiled coil</keyword>
<dbReference type="SUPFAM" id="SSF53335">
    <property type="entry name" value="S-adenosyl-L-methionine-dependent methyltransferases"/>
    <property type="match status" value="1"/>
</dbReference>
<evidence type="ECO:0000313" key="5">
    <source>
        <dbReference type="Proteomes" id="UP000426246"/>
    </source>
</evidence>
<dbReference type="Pfam" id="PF13847">
    <property type="entry name" value="Methyltransf_31"/>
    <property type="match status" value="1"/>
</dbReference>
<dbReference type="KEGG" id="ppsc:EHS13_28205"/>
<dbReference type="Gene3D" id="3.40.50.150">
    <property type="entry name" value="Vaccinia Virus protein VP39"/>
    <property type="match status" value="1"/>
</dbReference>
<dbReference type="Gene3D" id="3.90.550.10">
    <property type="entry name" value="Spore Coat Polysaccharide Biosynthesis Protein SpsA, Chain A"/>
    <property type="match status" value="1"/>
</dbReference>
<dbReference type="CDD" id="cd03801">
    <property type="entry name" value="GT4_PimA-like"/>
    <property type="match status" value="1"/>
</dbReference>
<dbReference type="InterPro" id="IPR025714">
    <property type="entry name" value="Methyltranfer_dom"/>
</dbReference>
<keyword evidence="4" id="KW-0808">Transferase</keyword>
<dbReference type="InterPro" id="IPR029044">
    <property type="entry name" value="Nucleotide-diphossugar_trans"/>
</dbReference>
<dbReference type="SUPFAM" id="SSF53448">
    <property type="entry name" value="Nucleotide-diphospho-sugar transferases"/>
    <property type="match status" value="1"/>
</dbReference>
<evidence type="ECO:0000313" key="4">
    <source>
        <dbReference type="EMBL" id="QGQ98489.1"/>
    </source>
</evidence>
<dbReference type="EMBL" id="CP034235">
    <property type="protein sequence ID" value="QGQ98489.1"/>
    <property type="molecule type" value="Genomic_DNA"/>
</dbReference>
<gene>
    <name evidence="4" type="ORF">EHS13_28205</name>
</gene>
<dbReference type="Proteomes" id="UP000426246">
    <property type="component" value="Chromosome"/>
</dbReference>
<dbReference type="Gene3D" id="3.40.50.2000">
    <property type="entry name" value="Glycogen Phosphorylase B"/>
    <property type="match status" value="1"/>
</dbReference>
<accession>A0A6B8RR94</accession>
<dbReference type="AlphaFoldDB" id="A0A6B8RR94"/>
<dbReference type="GO" id="GO:0008757">
    <property type="term" value="F:S-adenosylmethionine-dependent methyltransferase activity"/>
    <property type="evidence" value="ECO:0007669"/>
    <property type="project" value="InterPro"/>
</dbReference>
<feature type="domain" description="Glycosyltransferase 2-like" evidence="2">
    <location>
        <begin position="470"/>
        <end position="634"/>
    </location>
</feature>
<name>A0A6B8RR94_9BACL</name>
<feature type="coiled-coil region" evidence="1">
    <location>
        <begin position="276"/>
        <end position="345"/>
    </location>
</feature>
<dbReference type="PANTHER" id="PTHR43179:SF7">
    <property type="entry name" value="RHAMNOSYLTRANSFERASE WBBL"/>
    <property type="match status" value="1"/>
</dbReference>
<keyword evidence="5" id="KW-1185">Reference proteome</keyword>
<dbReference type="PANTHER" id="PTHR43179">
    <property type="entry name" value="RHAMNOSYLTRANSFERASE WBBL"/>
    <property type="match status" value="1"/>
</dbReference>
<dbReference type="Pfam" id="PF00535">
    <property type="entry name" value="Glycos_transf_2"/>
    <property type="match status" value="1"/>
</dbReference>
<protein>
    <submittedName>
        <fullName evidence="4">Glycosyltransferase</fullName>
    </submittedName>
</protein>
<evidence type="ECO:0000256" key="1">
    <source>
        <dbReference type="SAM" id="Coils"/>
    </source>
</evidence>
<dbReference type="InterPro" id="IPR029063">
    <property type="entry name" value="SAM-dependent_MTases_sf"/>
</dbReference>
<dbReference type="Pfam" id="PF13692">
    <property type="entry name" value="Glyco_trans_1_4"/>
    <property type="match status" value="1"/>
</dbReference>
<dbReference type="CDD" id="cd04186">
    <property type="entry name" value="GT_2_like_c"/>
    <property type="match status" value="1"/>
</dbReference>
<evidence type="ECO:0000259" key="3">
    <source>
        <dbReference type="Pfam" id="PF13847"/>
    </source>
</evidence>
<dbReference type="InterPro" id="IPR001173">
    <property type="entry name" value="Glyco_trans_2-like"/>
</dbReference>
<sequence>MEFTGERFIPNYPDKQIEIEHLQRYYSIANLVKGKIVVDAACGEGYGSFFLSKSAEKVIGIDISDEAISNAQLKYKESQNIKFIQGSVDSLTMLDDNSIDVFVSFETIEHINEQQQLKFIAEVTRVLKDDGIFLISTPDKYWYTDWANHNNTFHVKEFYKEEFKTFLEGFFANIQFFYQKFEVLSIVANNNSNYVNHIALDGDLNLNQGKYIIAICSKKDIGDIDFSSIISIKEITYNNLITRITSLQEEVEERNIHIHNLDQRINDLDYQQQTHLQEKEIQMEKIEKCKEEIVKQKEDIIMQKEEILKQKEEILKQKEEILKQKNEWIEQKERFNEQSKALELKSEDCYQKNKQLEEIIHSDMWRFFSKYYKIRDQVIPPNSKRKLIAKLLKRSLKEPRAMLSKINMGNFKKFRYYLNTDKNGLLEERIDNYLNRFNATETTSQQLFLVDDDIELEKLVFPIYENPKVTIIIPVYNQWRYTYACLKSILLQTPGIPYEVIIADDVSTDDTMKINEYVDNITVVRDEINRGFLLNCNNAATYAKGAYIFLLNNDTNVQANYLDSLVELIESDKRIGMVGSKLVYPDGRLQEAGGIIWNDAGGWNYGRLDEPDTTQYNYVKEVDYISGAAIMIRRELWESIGGFDERYVPAYFEDSDLAFEVRKHGYKVLLQPKSVVVHFEGISHGTNTNTGIKGYQIKNKEKFIEKWGEVLKSEHFADAHNVYWARDRSQFKKTLLIIDHYVPHFDKDAGSRTVYQYVKLFVEMGFNVKFVGDNYYNHQPYTSILEQLGVEVFYGNWYASHFKEWLKLNGQYIDYAFLNRPHITEKYIDQIKKYTKAKIIYYGHDLHFLREIREYRLTNNPELLKSSEKWKEIEFDIFSKSDVVYYPSQVEVDEIKQYLPELNIKAIPAYIFDTLKGNIKAFSEREDLLFVGGFGHKPNIDAVLWFIQEVFPAILNQYPDMKIYIVGSNPPELIKNLQAKNIIITGFVTDERLEQYYNDCKIVVVPLTFGAGVKGKVVEALYHGIPIVTTSVGSEGLPNIASYVLESDEGSSFAGLVNELYVDNERLELLSAQSINYVQKYFSKQSVLKIISHDFELKGNTDDY</sequence>
<reference evidence="5" key="1">
    <citation type="submission" date="2018-11" db="EMBL/GenBank/DDBJ databases">
        <title>Complete genome sequence of Paenibacillus sp. ML311-T8.</title>
        <authorList>
            <person name="Nam Y.-D."/>
            <person name="Kang J."/>
            <person name="Chung W.-H."/>
            <person name="Park Y.S."/>
        </authorList>
    </citation>
    <scope>NUCLEOTIDE SEQUENCE [LARGE SCALE GENOMIC DNA]</scope>
    <source>
        <strain evidence="5">ML311-T8</strain>
    </source>
</reference>
<dbReference type="CDD" id="cd02440">
    <property type="entry name" value="AdoMet_MTases"/>
    <property type="match status" value="1"/>
</dbReference>
<evidence type="ECO:0000259" key="2">
    <source>
        <dbReference type="Pfam" id="PF00535"/>
    </source>
</evidence>